<sequence>MPRRIARLCAALLAATATGALAQPGTADLTAIPFEQLLDMEVQTASRFQQKASRAPSAVRVITADDIRRHGWRTLAQALESLPGLHVSDDRGYTFLGARGILRPGDFGTRFLLLVDGHRMNDPVYSQGPVGWEFPLDVELIERIEYVPGPGSALYGSNAFFGVINVMTRDAASVERGELDLIAGSQGQRAVRASLAVRGALGETLLSADVTRSAGDDLALPVYADETGDGVARGLDGMRARRLFVRHRSGDLNLSLIAGQRTKDIPTANYEQVFGAPGSDIDDRWAVLGVDWTRALSPVTDAYVQGRLLDFRYVGNYVYEVINRDVARGRSLAVETGLVTRAFERHVIAAGVEVVVKRDVDQRNFDPAPYEVHLDSHQAAERVGVYLNDEWSWTPDWSLSTGLRLDSEDGGNVRLNPRLALVGTLRPGTTLKAITGRAFRAPNAYERYYEAQGPGGQRANPGLGAEHIRTVELLLSHELGAATQVDVGVYSYRLHNLISLVEDGEMLTLRNAATASSKGLETSLLHRWSGGVQLRASYAYAKVDGWEEHGQPVNSPRHLAKAYVTAPLGETVSLALGSRYTSRRATRDGTVGGATVTDANLLWAVPGSRLELALGVENLFDRRYADPVGPEFLPDAIPRRGRAAHLDLLWRF</sequence>
<dbReference type="GO" id="GO:0044718">
    <property type="term" value="P:siderophore transmembrane transport"/>
    <property type="evidence" value="ECO:0007669"/>
    <property type="project" value="TreeGrafter"/>
</dbReference>
<organism evidence="16 17">
    <name type="scientific">Luteimonas deserti</name>
    <dbReference type="NCBI Taxonomy" id="2752306"/>
    <lineage>
        <taxon>Bacteria</taxon>
        <taxon>Pseudomonadati</taxon>
        <taxon>Pseudomonadota</taxon>
        <taxon>Gammaproteobacteria</taxon>
        <taxon>Lysobacterales</taxon>
        <taxon>Lysobacteraceae</taxon>
        <taxon>Luteimonas</taxon>
    </lineage>
</organism>
<evidence type="ECO:0000256" key="7">
    <source>
        <dbReference type="ARBA" id="ARBA00023077"/>
    </source>
</evidence>
<evidence type="ECO:0000256" key="10">
    <source>
        <dbReference type="ARBA" id="ARBA00023237"/>
    </source>
</evidence>
<dbReference type="PANTHER" id="PTHR30069">
    <property type="entry name" value="TONB-DEPENDENT OUTER MEMBRANE RECEPTOR"/>
    <property type="match status" value="1"/>
</dbReference>
<keyword evidence="3 11" id="KW-0813">Transport</keyword>
<name>A0A7Z0QMN6_9GAMM</name>
<keyword evidence="6 13" id="KW-0732">Signal</keyword>
<keyword evidence="5 11" id="KW-0812">Transmembrane</keyword>
<protein>
    <submittedName>
        <fullName evidence="16">TonB-dependent receptor</fullName>
    </submittedName>
</protein>
<dbReference type="Pfam" id="PF07715">
    <property type="entry name" value="Plug"/>
    <property type="match status" value="1"/>
</dbReference>
<evidence type="ECO:0000256" key="6">
    <source>
        <dbReference type="ARBA" id="ARBA00022729"/>
    </source>
</evidence>
<dbReference type="GO" id="GO:0015344">
    <property type="term" value="F:siderophore uptake transmembrane transporter activity"/>
    <property type="evidence" value="ECO:0007669"/>
    <property type="project" value="TreeGrafter"/>
</dbReference>
<keyword evidence="9 16" id="KW-0675">Receptor</keyword>
<evidence type="ECO:0000256" key="2">
    <source>
        <dbReference type="ARBA" id="ARBA00008143"/>
    </source>
</evidence>
<reference evidence="16 17" key="1">
    <citation type="submission" date="2020-07" db="EMBL/GenBank/DDBJ databases">
        <title>isolation of Luteimonas sp. SJ-16.</title>
        <authorList>
            <person name="Huang X.-X."/>
            <person name="Xu L."/>
            <person name="Sun J.-Q."/>
        </authorList>
    </citation>
    <scope>NUCLEOTIDE SEQUENCE [LARGE SCALE GENOMIC DNA]</scope>
    <source>
        <strain evidence="16 17">SJ-16</strain>
    </source>
</reference>
<dbReference type="GO" id="GO:0009279">
    <property type="term" value="C:cell outer membrane"/>
    <property type="evidence" value="ECO:0007669"/>
    <property type="project" value="UniProtKB-SubCell"/>
</dbReference>
<keyword evidence="17" id="KW-1185">Reference proteome</keyword>
<evidence type="ECO:0000256" key="1">
    <source>
        <dbReference type="ARBA" id="ARBA00004571"/>
    </source>
</evidence>
<dbReference type="InterPro" id="IPR012910">
    <property type="entry name" value="Plug_dom"/>
</dbReference>
<dbReference type="Gene3D" id="2.40.170.20">
    <property type="entry name" value="TonB-dependent receptor, beta-barrel domain"/>
    <property type="match status" value="1"/>
</dbReference>
<dbReference type="InterPro" id="IPR036942">
    <property type="entry name" value="Beta-barrel_TonB_sf"/>
</dbReference>
<comment type="caution">
    <text evidence="16">The sequence shown here is derived from an EMBL/GenBank/DDBJ whole genome shotgun (WGS) entry which is preliminary data.</text>
</comment>
<proteinExistence type="inferred from homology"/>
<dbReference type="SUPFAM" id="SSF56935">
    <property type="entry name" value="Porins"/>
    <property type="match status" value="1"/>
</dbReference>
<dbReference type="Pfam" id="PF00593">
    <property type="entry name" value="TonB_dep_Rec_b-barrel"/>
    <property type="match status" value="1"/>
</dbReference>
<evidence type="ECO:0000256" key="9">
    <source>
        <dbReference type="ARBA" id="ARBA00023170"/>
    </source>
</evidence>
<dbReference type="InterPro" id="IPR039426">
    <property type="entry name" value="TonB-dep_rcpt-like"/>
</dbReference>
<keyword evidence="10 11" id="KW-0998">Cell outer membrane</keyword>
<evidence type="ECO:0000256" key="8">
    <source>
        <dbReference type="ARBA" id="ARBA00023136"/>
    </source>
</evidence>
<evidence type="ECO:0000313" key="16">
    <source>
        <dbReference type="EMBL" id="NYZ61466.1"/>
    </source>
</evidence>
<evidence type="ECO:0000259" key="14">
    <source>
        <dbReference type="Pfam" id="PF00593"/>
    </source>
</evidence>
<evidence type="ECO:0000256" key="12">
    <source>
        <dbReference type="RuleBase" id="RU003357"/>
    </source>
</evidence>
<evidence type="ECO:0000313" key="17">
    <source>
        <dbReference type="Proteomes" id="UP000589896"/>
    </source>
</evidence>
<accession>A0A7Z0QMN6</accession>
<dbReference type="AlphaFoldDB" id="A0A7Z0QMN6"/>
<evidence type="ECO:0000256" key="13">
    <source>
        <dbReference type="SAM" id="SignalP"/>
    </source>
</evidence>
<feature type="domain" description="TonB-dependent receptor plug" evidence="15">
    <location>
        <begin position="53"/>
        <end position="163"/>
    </location>
</feature>
<keyword evidence="4 11" id="KW-1134">Transmembrane beta strand</keyword>
<feature type="signal peptide" evidence="13">
    <location>
        <begin position="1"/>
        <end position="22"/>
    </location>
</feature>
<dbReference type="EMBL" id="JACCJZ010000004">
    <property type="protein sequence ID" value="NYZ61466.1"/>
    <property type="molecule type" value="Genomic_DNA"/>
</dbReference>
<comment type="similarity">
    <text evidence="2">Belongs to the TonB-dependent receptor family. Hemoglobin/haptoglobin binding protein subfamily.</text>
</comment>
<comment type="subcellular location">
    <subcellularLocation>
        <location evidence="1 11">Cell outer membrane</location>
        <topology evidence="1 11">Multi-pass membrane protein</topology>
    </subcellularLocation>
</comment>
<evidence type="ECO:0000256" key="5">
    <source>
        <dbReference type="ARBA" id="ARBA00022692"/>
    </source>
</evidence>
<dbReference type="Proteomes" id="UP000589896">
    <property type="component" value="Unassembled WGS sequence"/>
</dbReference>
<evidence type="ECO:0000256" key="3">
    <source>
        <dbReference type="ARBA" id="ARBA00022448"/>
    </source>
</evidence>
<dbReference type="PANTHER" id="PTHR30069:SF29">
    <property type="entry name" value="HEMOGLOBIN AND HEMOGLOBIN-HAPTOGLOBIN-BINDING PROTEIN 1-RELATED"/>
    <property type="match status" value="1"/>
</dbReference>
<keyword evidence="8 11" id="KW-0472">Membrane</keyword>
<dbReference type="Gene3D" id="2.170.130.10">
    <property type="entry name" value="TonB-dependent receptor, plug domain"/>
    <property type="match status" value="1"/>
</dbReference>
<dbReference type="PROSITE" id="PS52016">
    <property type="entry name" value="TONB_DEPENDENT_REC_3"/>
    <property type="match status" value="1"/>
</dbReference>
<feature type="chain" id="PRO_5031307516" evidence="13">
    <location>
        <begin position="23"/>
        <end position="652"/>
    </location>
</feature>
<evidence type="ECO:0000256" key="11">
    <source>
        <dbReference type="PROSITE-ProRule" id="PRU01360"/>
    </source>
</evidence>
<dbReference type="RefSeq" id="WP_180543229.1">
    <property type="nucleotide sequence ID" value="NZ_JACCJZ010000004.1"/>
</dbReference>
<dbReference type="InterPro" id="IPR037066">
    <property type="entry name" value="Plug_dom_sf"/>
</dbReference>
<evidence type="ECO:0000259" key="15">
    <source>
        <dbReference type="Pfam" id="PF07715"/>
    </source>
</evidence>
<evidence type="ECO:0000256" key="4">
    <source>
        <dbReference type="ARBA" id="ARBA00022452"/>
    </source>
</evidence>
<dbReference type="InterPro" id="IPR000531">
    <property type="entry name" value="Beta-barrel_TonB"/>
</dbReference>
<keyword evidence="7 12" id="KW-0798">TonB box</keyword>
<feature type="domain" description="TonB-dependent receptor-like beta-barrel" evidence="14">
    <location>
        <begin position="272"/>
        <end position="619"/>
    </location>
</feature>
<gene>
    <name evidence="16" type="ORF">H0E82_01630</name>
</gene>